<evidence type="ECO:0000313" key="4">
    <source>
        <dbReference type="EMBL" id="KAH7639193.1"/>
    </source>
</evidence>
<reference evidence="4" key="1">
    <citation type="submission" date="2020-06" db="EMBL/GenBank/DDBJ databases">
        <authorList>
            <person name="Ji K."/>
            <person name="Li J."/>
        </authorList>
    </citation>
    <scope>NUCLEOTIDE SEQUENCE</scope>
    <source>
        <strain evidence="4">JKM2019</strain>
        <tissue evidence="4">Whole body</tissue>
    </source>
</reference>
<dbReference type="OrthoDB" id="20865at2759"/>
<organism evidence="4">
    <name type="scientific">Dermatophagoides farinae</name>
    <name type="common">American house dust mite</name>
    <dbReference type="NCBI Taxonomy" id="6954"/>
    <lineage>
        <taxon>Eukaryota</taxon>
        <taxon>Metazoa</taxon>
        <taxon>Ecdysozoa</taxon>
        <taxon>Arthropoda</taxon>
        <taxon>Chelicerata</taxon>
        <taxon>Arachnida</taxon>
        <taxon>Acari</taxon>
        <taxon>Acariformes</taxon>
        <taxon>Sarcoptiformes</taxon>
        <taxon>Astigmata</taxon>
        <taxon>Psoroptidia</taxon>
        <taxon>Analgoidea</taxon>
        <taxon>Pyroglyphidae</taxon>
        <taxon>Dermatophagoidinae</taxon>
        <taxon>Dermatophagoides</taxon>
    </lineage>
</organism>
<gene>
    <name evidence="4" type="ORF">HUG17_3226</name>
</gene>
<evidence type="ECO:0000256" key="1">
    <source>
        <dbReference type="SAM" id="Coils"/>
    </source>
</evidence>
<comment type="caution">
    <text evidence="4">The sequence shown here is derived from an EMBL/GenBank/DDBJ whole genome shotgun (WGS) entry which is preliminary data.</text>
</comment>
<evidence type="ECO:0000259" key="3">
    <source>
        <dbReference type="PROSITE" id="PS51896"/>
    </source>
</evidence>
<dbReference type="PANTHER" id="PTHR31058">
    <property type="entry name" value="ZINC FINGER C4H2 DOMAIN-CONTAINING PROTEIN"/>
    <property type="match status" value="1"/>
</dbReference>
<feature type="region of interest" description="Disordered" evidence="2">
    <location>
        <begin position="180"/>
        <end position="220"/>
    </location>
</feature>
<dbReference type="Pfam" id="PF10146">
    <property type="entry name" value="zf-C4H2"/>
    <property type="match status" value="1"/>
</dbReference>
<protein>
    <submittedName>
        <fullName evidence="4">Zinc finger c4h2 domain-containing protein-like protein</fullName>
    </submittedName>
</protein>
<proteinExistence type="predicted"/>
<dbReference type="GO" id="GO:0045666">
    <property type="term" value="P:positive regulation of neuron differentiation"/>
    <property type="evidence" value="ECO:0007669"/>
    <property type="project" value="TreeGrafter"/>
</dbReference>
<feature type="domain" description="C4H2-type" evidence="3">
    <location>
        <begin position="302"/>
        <end position="344"/>
    </location>
</feature>
<feature type="compositionally biased region" description="Low complexity" evidence="2">
    <location>
        <begin position="207"/>
        <end position="217"/>
    </location>
</feature>
<keyword evidence="1" id="KW-0175">Coiled coil</keyword>
<dbReference type="GO" id="GO:0005634">
    <property type="term" value="C:nucleus"/>
    <property type="evidence" value="ECO:0007669"/>
    <property type="project" value="TreeGrafter"/>
</dbReference>
<dbReference type="EMBL" id="SDOV01000007">
    <property type="protein sequence ID" value="KAH7639193.1"/>
    <property type="molecule type" value="Genomic_DNA"/>
</dbReference>
<dbReference type="InterPro" id="IPR044069">
    <property type="entry name" value="ZF_C4H2"/>
</dbReference>
<feature type="coiled-coil region" evidence="1">
    <location>
        <begin position="39"/>
        <end position="94"/>
    </location>
</feature>
<accession>A0A9D4NVP7</accession>
<sequence length="345" mass="38066">MTEKELLVMNKLEYLKEIRYRMQEIDRMRSSINEELDLVNVEERCLQEYRREMDSLYQEKMTHVEELRQIHSDINMLENVLKQSEEDRNRHVDNVKRLHHHLQQMKDGVEKMRVEIGLPRLNENLNNQNQKDEDALMLDKLDLVLDAAAKRHGNTSSYLKGEFELKATTMDPLVAKQLSSSNTSTNAAIGSGSGSTNIVSNKPFADNTNTSGSNSSTAKSLGTAGAISGGAYSSSLASLMSGFQDLHTGSRLSGTGASGQAGSLGSYHHTDHHHGTSSSVSSASSVTPNSVASAAAAAAFRQQPPPMKSCLSCHQQIHRNAPICPLCKAKSRSRHPKRRNQPKQN</sequence>
<dbReference type="InterPro" id="IPR018482">
    <property type="entry name" value="Znf-C4H2"/>
</dbReference>
<feature type="compositionally biased region" description="Polar residues" evidence="2">
    <location>
        <begin position="180"/>
        <end position="200"/>
    </location>
</feature>
<dbReference type="PROSITE" id="PS51896">
    <property type="entry name" value="ZF_C4H2"/>
    <property type="match status" value="1"/>
</dbReference>
<feature type="region of interest" description="Disordered" evidence="2">
    <location>
        <begin position="251"/>
        <end position="285"/>
    </location>
</feature>
<dbReference type="Proteomes" id="UP000828236">
    <property type="component" value="Unassembled WGS sequence"/>
</dbReference>
<feature type="compositionally biased region" description="Polar residues" evidence="2">
    <location>
        <begin position="251"/>
        <end position="263"/>
    </location>
</feature>
<name>A0A9D4NVP7_DERFA</name>
<dbReference type="PANTHER" id="PTHR31058:SF2">
    <property type="entry name" value="ZINC FINGER C4H2 DOMAIN-CONTAINING PROTEIN"/>
    <property type="match status" value="1"/>
</dbReference>
<evidence type="ECO:0000256" key="2">
    <source>
        <dbReference type="SAM" id="MobiDB-lite"/>
    </source>
</evidence>
<reference evidence="4" key="2">
    <citation type="journal article" date="2021" name="World Allergy Organ. J.">
        <title>Chromosome-level assembly of Dermatophagoides farinae genome and transcriptome reveals two novel allergens Der f 37 and Der f 39.</title>
        <authorList>
            <person name="Chen J."/>
            <person name="Cai Z."/>
            <person name="Fan D."/>
            <person name="Hu J."/>
            <person name="Hou Y."/>
            <person name="He Y."/>
            <person name="Zhang Z."/>
            <person name="Zhao Z."/>
            <person name="Gao P."/>
            <person name="Hu W."/>
            <person name="Sun J."/>
            <person name="Li J."/>
            <person name="Ji K."/>
        </authorList>
    </citation>
    <scope>NUCLEOTIDE SEQUENCE</scope>
    <source>
        <strain evidence="4">JKM2019</strain>
    </source>
</reference>
<dbReference type="AlphaFoldDB" id="A0A9D4NVP7"/>